<dbReference type="Pfam" id="PF11807">
    <property type="entry name" value="UstYa"/>
    <property type="match status" value="1"/>
</dbReference>
<keyword evidence="3" id="KW-0472">Membrane</keyword>
<evidence type="ECO:0000313" key="5">
    <source>
        <dbReference type="Proteomes" id="UP000286045"/>
    </source>
</evidence>
<evidence type="ECO:0000313" key="4">
    <source>
        <dbReference type="EMBL" id="RWA08265.1"/>
    </source>
</evidence>
<dbReference type="Proteomes" id="UP000286045">
    <property type="component" value="Unassembled WGS sequence"/>
</dbReference>
<accession>A0A439D1D1</accession>
<feature type="region of interest" description="Disordered" evidence="2">
    <location>
        <begin position="1"/>
        <end position="21"/>
    </location>
</feature>
<name>A0A439D1D1_9PEZI</name>
<dbReference type="PANTHER" id="PTHR33365:SF7">
    <property type="entry name" value="TAT PATHWAY SIGNAL SEQUENCE"/>
    <property type="match status" value="1"/>
</dbReference>
<comment type="caution">
    <text evidence="4">The sequence shown here is derived from an EMBL/GenBank/DDBJ whole genome shotgun (WGS) entry which is preliminary data.</text>
</comment>
<keyword evidence="3" id="KW-0812">Transmembrane</keyword>
<proteinExistence type="inferred from homology"/>
<dbReference type="PANTHER" id="PTHR33365">
    <property type="entry name" value="YALI0B05434P"/>
    <property type="match status" value="1"/>
</dbReference>
<dbReference type="InterPro" id="IPR021765">
    <property type="entry name" value="UstYa-like"/>
</dbReference>
<evidence type="ECO:0000256" key="1">
    <source>
        <dbReference type="ARBA" id="ARBA00035112"/>
    </source>
</evidence>
<protein>
    <submittedName>
        <fullName evidence="4">Uncharacterized protein</fullName>
    </submittedName>
</protein>
<feature type="transmembrane region" description="Helical" evidence="3">
    <location>
        <begin position="45"/>
        <end position="69"/>
    </location>
</feature>
<reference evidence="4 5" key="1">
    <citation type="submission" date="2018-12" db="EMBL/GenBank/DDBJ databases">
        <title>Draft genome sequence of Xylaria grammica IHI A82.</title>
        <authorList>
            <person name="Buettner E."/>
            <person name="Kellner H."/>
        </authorList>
    </citation>
    <scope>NUCLEOTIDE SEQUENCE [LARGE SCALE GENOMIC DNA]</scope>
    <source>
        <strain evidence="4 5">IHI A82</strain>
    </source>
</reference>
<evidence type="ECO:0000256" key="3">
    <source>
        <dbReference type="SAM" id="Phobius"/>
    </source>
</evidence>
<dbReference type="STRING" id="363999.A0A439D1D1"/>
<sequence>MTYSQSSFSTHSTSDDEESPTIGLLEDKSSIKIERRGNSKPARLFRLYFVLLHLVLFSLALCLVMIQWAHPYWKANHELVEGSTWSPIQEFVQYEVRDRDTHGHQKVQKYAGRPTEEKDKAWDHLIKREPLATIWPQIGINAVSAAYFNATLQDLERAGESLDNVTELTGGGYLASIGVFHELHCVRQLRFYIYKERYYPNLSDSDTRYLQIHLETLREAVMCNGNTALISFYWDNPNSSQPAAQSNARSKCALWDSIERWGYSRMVSTSPDFQRPPAPINEES</sequence>
<feature type="compositionally biased region" description="Low complexity" evidence="2">
    <location>
        <begin position="1"/>
        <end position="12"/>
    </location>
</feature>
<keyword evidence="3" id="KW-1133">Transmembrane helix</keyword>
<comment type="similarity">
    <text evidence="1">Belongs to the ustYa family.</text>
</comment>
<dbReference type="GO" id="GO:0043386">
    <property type="term" value="P:mycotoxin biosynthetic process"/>
    <property type="evidence" value="ECO:0007669"/>
    <property type="project" value="InterPro"/>
</dbReference>
<dbReference type="AlphaFoldDB" id="A0A439D1D1"/>
<organism evidence="4 5">
    <name type="scientific">Xylaria grammica</name>
    <dbReference type="NCBI Taxonomy" id="363999"/>
    <lineage>
        <taxon>Eukaryota</taxon>
        <taxon>Fungi</taxon>
        <taxon>Dikarya</taxon>
        <taxon>Ascomycota</taxon>
        <taxon>Pezizomycotina</taxon>
        <taxon>Sordariomycetes</taxon>
        <taxon>Xylariomycetidae</taxon>
        <taxon>Xylariales</taxon>
        <taxon>Xylariaceae</taxon>
        <taxon>Xylaria</taxon>
    </lineage>
</organism>
<evidence type="ECO:0000256" key="2">
    <source>
        <dbReference type="SAM" id="MobiDB-lite"/>
    </source>
</evidence>
<dbReference type="EMBL" id="RYZI01000209">
    <property type="protein sequence ID" value="RWA08265.1"/>
    <property type="molecule type" value="Genomic_DNA"/>
</dbReference>
<keyword evidence="5" id="KW-1185">Reference proteome</keyword>
<gene>
    <name evidence="4" type="ORF">EKO27_g6825</name>
</gene>